<feature type="region of interest" description="Disordered" evidence="1">
    <location>
        <begin position="1"/>
        <end position="25"/>
    </location>
</feature>
<proteinExistence type="predicted"/>
<dbReference type="Gene3D" id="3.40.50.150">
    <property type="entry name" value="Vaccinia Virus protein VP39"/>
    <property type="match status" value="1"/>
</dbReference>
<accession>A0ABU8VNK0</accession>
<evidence type="ECO:0000313" key="2">
    <source>
        <dbReference type="EMBL" id="MEJ8814474.1"/>
    </source>
</evidence>
<dbReference type="PANTHER" id="PTHR20974:SF0">
    <property type="entry name" value="UPF0585 PROTEIN CG18661"/>
    <property type="match status" value="1"/>
</dbReference>
<sequence>MQDPTPWMPGDDRSDRKHAPATLRNRGPIAEVLREELPVTGKVLEVASGSGEHCAFFAQLFPGHVWQPTDPDPGALGSIASWCAGLGNVLPALALDAGSADWPVDAADAVLCINMAHISPWEATLGLVAGAERLLVEGAPLILYGPWRREGVKTAPSNEVFDASLKARDARWGLRRVEDLDTVAHAHGFARTRLVEMPANNLTLVYRR</sequence>
<dbReference type="Pfam" id="PF06080">
    <property type="entry name" value="DUF938"/>
    <property type="match status" value="1"/>
</dbReference>
<dbReference type="InterPro" id="IPR010342">
    <property type="entry name" value="DUF938"/>
</dbReference>
<evidence type="ECO:0000313" key="3">
    <source>
        <dbReference type="Proteomes" id="UP001365846"/>
    </source>
</evidence>
<comment type="caution">
    <text evidence="2">The sequence shown here is derived from an EMBL/GenBank/DDBJ whole genome shotgun (WGS) entry which is preliminary data.</text>
</comment>
<dbReference type="EMBL" id="JBBKZU010000013">
    <property type="protein sequence ID" value="MEJ8814474.1"/>
    <property type="molecule type" value="Genomic_DNA"/>
</dbReference>
<dbReference type="InterPro" id="IPR029063">
    <property type="entry name" value="SAM-dependent_MTases_sf"/>
</dbReference>
<evidence type="ECO:0000256" key="1">
    <source>
        <dbReference type="SAM" id="MobiDB-lite"/>
    </source>
</evidence>
<protein>
    <submittedName>
        <fullName evidence="2">DUF938 domain-containing protein</fullName>
    </submittedName>
</protein>
<dbReference type="PANTHER" id="PTHR20974">
    <property type="entry name" value="UPF0585 PROTEIN CG18661"/>
    <property type="match status" value="1"/>
</dbReference>
<dbReference type="SUPFAM" id="SSF53335">
    <property type="entry name" value="S-adenosyl-L-methionine-dependent methyltransferases"/>
    <property type="match status" value="1"/>
</dbReference>
<organism evidence="2 3">
    <name type="scientific">Variovorax ureilyticus</name>
    <dbReference type="NCBI Taxonomy" id="1836198"/>
    <lineage>
        <taxon>Bacteria</taxon>
        <taxon>Pseudomonadati</taxon>
        <taxon>Pseudomonadota</taxon>
        <taxon>Betaproteobacteria</taxon>
        <taxon>Burkholderiales</taxon>
        <taxon>Comamonadaceae</taxon>
        <taxon>Variovorax</taxon>
    </lineage>
</organism>
<dbReference type="RefSeq" id="WP_340359702.1">
    <property type="nucleotide sequence ID" value="NZ_JBBKZU010000013.1"/>
</dbReference>
<name>A0ABU8VNK0_9BURK</name>
<keyword evidence="3" id="KW-1185">Reference proteome</keyword>
<reference evidence="2 3" key="1">
    <citation type="submission" date="2024-03" db="EMBL/GenBank/DDBJ databases">
        <title>Novel species of the genus Variovorax.</title>
        <authorList>
            <person name="Liu Q."/>
            <person name="Xin Y.-H."/>
        </authorList>
    </citation>
    <scope>NUCLEOTIDE SEQUENCE [LARGE SCALE GENOMIC DNA]</scope>
    <source>
        <strain evidence="2 3">KACC 18899</strain>
    </source>
</reference>
<dbReference type="Proteomes" id="UP001365846">
    <property type="component" value="Unassembled WGS sequence"/>
</dbReference>
<gene>
    <name evidence="2" type="ORF">WKW77_25575</name>
</gene>